<dbReference type="InterPro" id="IPR017927">
    <property type="entry name" value="FAD-bd_FR_type"/>
</dbReference>
<dbReference type="InterPro" id="IPR012675">
    <property type="entry name" value="Beta-grasp_dom_sf"/>
</dbReference>
<dbReference type="PANTHER" id="PTHR47354">
    <property type="entry name" value="NADH OXIDOREDUCTASE HCR"/>
    <property type="match status" value="1"/>
</dbReference>
<dbReference type="Pfam" id="PF00175">
    <property type="entry name" value="NAD_binding_1"/>
    <property type="match status" value="1"/>
</dbReference>
<accession>A0A7I7YSW4</accession>
<gene>
    <name evidence="11" type="ORF">MPRM_15150</name>
</gene>
<dbReference type="SUPFAM" id="SSF54292">
    <property type="entry name" value="2Fe-2S ferredoxin-like"/>
    <property type="match status" value="1"/>
</dbReference>
<evidence type="ECO:0000256" key="4">
    <source>
        <dbReference type="ARBA" id="ARBA00022723"/>
    </source>
</evidence>
<dbReference type="SUPFAM" id="SSF52343">
    <property type="entry name" value="Ferredoxin reductase-like, C-terminal NADP-linked domain"/>
    <property type="match status" value="1"/>
</dbReference>
<evidence type="ECO:0000313" key="12">
    <source>
        <dbReference type="Proteomes" id="UP000467105"/>
    </source>
</evidence>
<keyword evidence="6" id="KW-0560">Oxidoreductase</keyword>
<dbReference type="GO" id="GO:0016491">
    <property type="term" value="F:oxidoreductase activity"/>
    <property type="evidence" value="ECO:0007669"/>
    <property type="project" value="UniProtKB-KW"/>
</dbReference>
<organism evidence="11 12">
    <name type="scientific">Mycobacterium parmense</name>
    <dbReference type="NCBI Taxonomy" id="185642"/>
    <lineage>
        <taxon>Bacteria</taxon>
        <taxon>Bacillati</taxon>
        <taxon>Actinomycetota</taxon>
        <taxon>Actinomycetes</taxon>
        <taxon>Mycobacteriales</taxon>
        <taxon>Mycobacteriaceae</taxon>
        <taxon>Mycobacterium</taxon>
        <taxon>Mycobacterium simiae complex</taxon>
    </lineage>
</organism>
<dbReference type="Gene3D" id="3.10.20.30">
    <property type="match status" value="1"/>
</dbReference>
<evidence type="ECO:0000256" key="6">
    <source>
        <dbReference type="ARBA" id="ARBA00023002"/>
    </source>
</evidence>
<dbReference type="InterPro" id="IPR036010">
    <property type="entry name" value="2Fe-2S_ferredoxin-like_sf"/>
</dbReference>
<keyword evidence="12" id="KW-1185">Reference proteome</keyword>
<dbReference type="GO" id="GO:0046872">
    <property type="term" value="F:metal ion binding"/>
    <property type="evidence" value="ECO:0007669"/>
    <property type="project" value="UniProtKB-KW"/>
</dbReference>
<keyword evidence="8" id="KW-0411">Iron-sulfur</keyword>
<dbReference type="InterPro" id="IPR001433">
    <property type="entry name" value="OxRdtase_FAD/NAD-bd"/>
</dbReference>
<dbReference type="Pfam" id="PF00111">
    <property type="entry name" value="Fer2"/>
    <property type="match status" value="1"/>
</dbReference>
<feature type="domain" description="2Fe-2S ferredoxin-type" evidence="9">
    <location>
        <begin position="288"/>
        <end position="370"/>
    </location>
</feature>
<keyword evidence="4" id="KW-0479">Metal-binding</keyword>
<dbReference type="InterPro" id="IPR050415">
    <property type="entry name" value="MRET"/>
</dbReference>
<dbReference type="InterPro" id="IPR001041">
    <property type="entry name" value="2Fe-2S_ferredoxin-type"/>
</dbReference>
<dbReference type="Gene3D" id="2.40.30.10">
    <property type="entry name" value="Translation factors"/>
    <property type="match status" value="1"/>
</dbReference>
<dbReference type="Pfam" id="PF00970">
    <property type="entry name" value="FAD_binding_6"/>
    <property type="match status" value="1"/>
</dbReference>
<reference evidence="11 12" key="1">
    <citation type="journal article" date="2019" name="Emerg. Microbes Infect.">
        <title>Comprehensive subspecies identification of 175 nontuberculous mycobacteria species based on 7547 genomic profiles.</title>
        <authorList>
            <person name="Matsumoto Y."/>
            <person name="Kinjo T."/>
            <person name="Motooka D."/>
            <person name="Nabeya D."/>
            <person name="Jung N."/>
            <person name="Uechi K."/>
            <person name="Horii T."/>
            <person name="Iida T."/>
            <person name="Fujita J."/>
            <person name="Nakamura S."/>
        </authorList>
    </citation>
    <scope>NUCLEOTIDE SEQUENCE [LARGE SCALE GENOMIC DNA]</scope>
    <source>
        <strain evidence="11 12">JCM 14742</strain>
    </source>
</reference>
<evidence type="ECO:0000256" key="1">
    <source>
        <dbReference type="ARBA" id="ARBA00001974"/>
    </source>
</evidence>
<dbReference type="InterPro" id="IPR039261">
    <property type="entry name" value="FNR_nucleotide-bd"/>
</dbReference>
<evidence type="ECO:0000256" key="8">
    <source>
        <dbReference type="ARBA" id="ARBA00023014"/>
    </source>
</evidence>
<evidence type="ECO:0000256" key="7">
    <source>
        <dbReference type="ARBA" id="ARBA00023004"/>
    </source>
</evidence>
<dbReference type="PANTHER" id="PTHR47354:SF6">
    <property type="entry name" value="NADH OXIDOREDUCTASE HCR"/>
    <property type="match status" value="1"/>
</dbReference>
<comment type="cofactor">
    <cofactor evidence="1">
        <name>FAD</name>
        <dbReference type="ChEBI" id="CHEBI:57692"/>
    </cofactor>
</comment>
<dbReference type="PROSITE" id="PS51384">
    <property type="entry name" value="FAD_FR"/>
    <property type="match status" value="1"/>
</dbReference>
<evidence type="ECO:0000256" key="5">
    <source>
        <dbReference type="ARBA" id="ARBA00022827"/>
    </source>
</evidence>
<evidence type="ECO:0000256" key="3">
    <source>
        <dbReference type="ARBA" id="ARBA00022714"/>
    </source>
</evidence>
<evidence type="ECO:0000259" key="9">
    <source>
        <dbReference type="PROSITE" id="PS51085"/>
    </source>
</evidence>
<feature type="domain" description="FAD-binding FR-type" evidence="10">
    <location>
        <begin position="48"/>
        <end position="151"/>
    </location>
</feature>
<dbReference type="Gene3D" id="3.40.50.80">
    <property type="entry name" value="Nucleotide-binding domain of ferredoxin-NADP reductase (FNR) module"/>
    <property type="match status" value="1"/>
</dbReference>
<dbReference type="CDD" id="cd06216">
    <property type="entry name" value="FNR_iron_sulfur_binding_2"/>
    <property type="match status" value="1"/>
</dbReference>
<dbReference type="Proteomes" id="UP000467105">
    <property type="component" value="Chromosome"/>
</dbReference>
<evidence type="ECO:0000313" key="11">
    <source>
        <dbReference type="EMBL" id="BBZ44234.1"/>
    </source>
</evidence>
<dbReference type="InterPro" id="IPR008333">
    <property type="entry name" value="Cbr1-like_FAD-bd_dom"/>
</dbReference>
<protein>
    <submittedName>
        <fullName evidence="11">Oxidoreductase</fullName>
    </submittedName>
</protein>
<keyword evidence="7" id="KW-0408">Iron</keyword>
<evidence type="ECO:0000256" key="2">
    <source>
        <dbReference type="ARBA" id="ARBA00022630"/>
    </source>
</evidence>
<name>A0A7I7YSW4_9MYCO</name>
<dbReference type="GO" id="GO:0051537">
    <property type="term" value="F:2 iron, 2 sulfur cluster binding"/>
    <property type="evidence" value="ECO:0007669"/>
    <property type="project" value="UniProtKB-KW"/>
</dbReference>
<keyword evidence="5" id="KW-0274">FAD</keyword>
<dbReference type="PROSITE" id="PS51085">
    <property type="entry name" value="2FE2S_FER_2"/>
    <property type="match status" value="1"/>
</dbReference>
<keyword evidence="3" id="KW-0001">2Fe-2S</keyword>
<sequence length="370" mass="41227">MYSRDMAERGAQPQVPWGRRLFLRAVRRLFSPLQPDDYLEMINPLWTTKELRGKVEAVEPQGSEAASVLIRPGYEWPGHKPGQYVRLGVVIDGVYHWRAYSLTSDPTPEDGLISVTPKKVDGGVVSPYLVQRIQPGELVRLGEIEGVFTLPTPLPAKMLFISAGSGITPIVSMLRSLDHRDAFGDVVVTHSARTREQVMFLSVLEDLDQRHQSMRLDLRLTSERGRLSPGDLDEVCPDWRERETFCSGPSEMLDALIEHWERNGDRDRLHFERFQPKIGGDANAGEGGKITFLKSDETVECDGGTSILETGEKAGLELAYGCRIGICHTCVGTLKSGKLRDLRSGEVSEPTEQDVRICINTAEGDVELEL</sequence>
<dbReference type="SUPFAM" id="SSF63380">
    <property type="entry name" value="Riboflavin synthase domain-like"/>
    <property type="match status" value="1"/>
</dbReference>
<dbReference type="CDD" id="cd00207">
    <property type="entry name" value="fer2"/>
    <property type="match status" value="1"/>
</dbReference>
<dbReference type="InterPro" id="IPR017938">
    <property type="entry name" value="Riboflavin_synthase-like_b-brl"/>
</dbReference>
<keyword evidence="2" id="KW-0285">Flavoprotein</keyword>
<dbReference type="EMBL" id="AP022614">
    <property type="protein sequence ID" value="BBZ44234.1"/>
    <property type="molecule type" value="Genomic_DNA"/>
</dbReference>
<proteinExistence type="predicted"/>
<evidence type="ECO:0000259" key="10">
    <source>
        <dbReference type="PROSITE" id="PS51384"/>
    </source>
</evidence>
<dbReference type="AlphaFoldDB" id="A0A7I7YSW4"/>